<protein>
    <submittedName>
        <fullName evidence="1">Uncharacterized protein</fullName>
    </submittedName>
</protein>
<name>A0A364L965_TALAM</name>
<evidence type="ECO:0000313" key="1">
    <source>
        <dbReference type="EMBL" id="RAO72348.1"/>
    </source>
</evidence>
<dbReference type="RefSeq" id="XP_040736862.1">
    <property type="nucleotide sequence ID" value="XM_040881157.1"/>
</dbReference>
<dbReference type="Proteomes" id="UP000249363">
    <property type="component" value="Unassembled WGS sequence"/>
</dbReference>
<reference evidence="1 2" key="1">
    <citation type="journal article" date="2017" name="Biotechnol. Biofuels">
        <title>Differential beta-glucosidase expression as a function of carbon source availability in Talaromyces amestolkiae: a genomic and proteomic approach.</title>
        <authorList>
            <person name="de Eugenio L.I."/>
            <person name="Mendez-Liter J.A."/>
            <person name="Nieto-Dominguez M."/>
            <person name="Alonso L."/>
            <person name="Gil-Munoz J."/>
            <person name="Barriuso J."/>
            <person name="Prieto A."/>
            <person name="Martinez M.J."/>
        </authorList>
    </citation>
    <scope>NUCLEOTIDE SEQUENCE [LARGE SCALE GENOMIC DNA]</scope>
    <source>
        <strain evidence="1 2">CIB</strain>
    </source>
</reference>
<keyword evidence="2" id="KW-1185">Reference proteome</keyword>
<dbReference type="EMBL" id="MIKG01000019">
    <property type="protein sequence ID" value="RAO72348.1"/>
    <property type="molecule type" value="Genomic_DNA"/>
</dbReference>
<sequence length="189" mass="21317">MTDQSTTDQSTTAARKPYLALSFAPIIFSARGRTRSVFGSPIVTTKKAEEDPDEPFKIPPGNYFLTLEVLNDVPVLDNSHNCCYLNAKWHMEPGSPPFIVAQKKPVEIHVVQKLEENGIGDTKIFKPHPLGLFSLALGEIEVKRGSWSYMLVGDVHRCFWRKASEPDWQSDVLTYKKPSPNPEYKILVE</sequence>
<organism evidence="1 2">
    <name type="scientific">Talaromyces amestolkiae</name>
    <dbReference type="NCBI Taxonomy" id="1196081"/>
    <lineage>
        <taxon>Eukaryota</taxon>
        <taxon>Fungi</taxon>
        <taxon>Dikarya</taxon>
        <taxon>Ascomycota</taxon>
        <taxon>Pezizomycotina</taxon>
        <taxon>Eurotiomycetes</taxon>
        <taxon>Eurotiomycetidae</taxon>
        <taxon>Eurotiales</taxon>
        <taxon>Trichocomaceae</taxon>
        <taxon>Talaromyces</taxon>
        <taxon>Talaromyces sect. Talaromyces</taxon>
    </lineage>
</organism>
<accession>A0A364L965</accession>
<dbReference type="GeneID" id="63797574"/>
<proteinExistence type="predicted"/>
<dbReference type="AlphaFoldDB" id="A0A364L965"/>
<comment type="caution">
    <text evidence="1">The sequence shown here is derived from an EMBL/GenBank/DDBJ whole genome shotgun (WGS) entry which is preliminary data.</text>
</comment>
<evidence type="ECO:0000313" key="2">
    <source>
        <dbReference type="Proteomes" id="UP000249363"/>
    </source>
</evidence>
<gene>
    <name evidence="1" type="ORF">BHQ10_008360</name>
</gene>